<accession>A0A6B3NCW4</accession>
<sequence length="67" mass="7913">MEKEPPIQLSLEQQFNLRAFEEHIKGITLEQAQILLSDLHRQLLVREAYFKHFIRQSLLGEPSPEID</sequence>
<gene>
    <name evidence="1" type="ORF">F6J89_14345</name>
</gene>
<comment type="caution">
    <text evidence="1">The sequence shown here is derived from an EMBL/GenBank/DDBJ whole genome shotgun (WGS) entry which is preliminary data.</text>
</comment>
<dbReference type="InterPro" id="IPR036904">
    <property type="entry name" value="NblA_sf"/>
</dbReference>
<reference evidence="1" key="1">
    <citation type="submission" date="2019-11" db="EMBL/GenBank/DDBJ databases">
        <title>Genomic insights into an expanded diversity of filamentous marine cyanobacteria reveals the extraordinary biosynthetic potential of Moorea and Okeania.</title>
        <authorList>
            <person name="Ferreira Leao T."/>
            <person name="Wang M."/>
            <person name="Moss N."/>
            <person name="Da Silva R."/>
            <person name="Sanders J."/>
            <person name="Nurk S."/>
            <person name="Gurevich A."/>
            <person name="Humphrey G."/>
            <person name="Reher R."/>
            <person name="Zhu Q."/>
            <person name="Belda-Ferre P."/>
            <person name="Glukhov E."/>
            <person name="Rex R."/>
            <person name="Dorrestein P.C."/>
            <person name="Knight R."/>
            <person name="Pevzner P."/>
            <person name="Gerwick W.H."/>
            <person name="Gerwick L."/>
        </authorList>
    </citation>
    <scope>NUCLEOTIDE SEQUENCE</scope>
    <source>
        <strain evidence="1">SIO1C4</strain>
    </source>
</reference>
<protein>
    <submittedName>
        <fullName evidence="1">NblA-related protein</fullName>
    </submittedName>
</protein>
<dbReference type="InterPro" id="IPR007574">
    <property type="entry name" value="NblA"/>
</dbReference>
<dbReference type="AlphaFoldDB" id="A0A6B3NCW4"/>
<evidence type="ECO:0000313" key="1">
    <source>
        <dbReference type="EMBL" id="NER28775.1"/>
    </source>
</evidence>
<name>A0A6B3NCW4_9CYAN</name>
<dbReference type="Gene3D" id="1.10.287.670">
    <property type="entry name" value="Phycobilisome degradation protein NblA"/>
    <property type="match status" value="1"/>
</dbReference>
<dbReference type="EMBL" id="JAAHFQ010000259">
    <property type="protein sequence ID" value="NER28775.1"/>
    <property type="molecule type" value="Genomic_DNA"/>
</dbReference>
<dbReference type="Pfam" id="PF04485">
    <property type="entry name" value="NblA"/>
    <property type="match status" value="1"/>
</dbReference>
<dbReference type="SUPFAM" id="SSF109859">
    <property type="entry name" value="NblA-like"/>
    <property type="match status" value="1"/>
</dbReference>
<organism evidence="1">
    <name type="scientific">Symploca sp. SIO1C4</name>
    <dbReference type="NCBI Taxonomy" id="2607765"/>
    <lineage>
        <taxon>Bacteria</taxon>
        <taxon>Bacillati</taxon>
        <taxon>Cyanobacteriota</taxon>
        <taxon>Cyanophyceae</taxon>
        <taxon>Coleofasciculales</taxon>
        <taxon>Coleofasciculaceae</taxon>
        <taxon>Symploca</taxon>
    </lineage>
</organism>
<proteinExistence type="predicted"/>